<feature type="compositionally biased region" description="Low complexity" evidence="1">
    <location>
        <begin position="283"/>
        <end position="296"/>
    </location>
</feature>
<dbReference type="GeneID" id="95806004"/>
<dbReference type="Pfam" id="PF06013">
    <property type="entry name" value="WXG100"/>
    <property type="match status" value="1"/>
</dbReference>
<dbReference type="SUPFAM" id="SSF140453">
    <property type="entry name" value="EsxAB dimer-like"/>
    <property type="match status" value="1"/>
</dbReference>
<name>A0A1C5GFX8_MICEH</name>
<feature type="compositionally biased region" description="Low complexity" evidence="1">
    <location>
        <begin position="193"/>
        <end position="216"/>
    </location>
</feature>
<dbReference type="AlphaFoldDB" id="A0A1C5GFX8"/>
<dbReference type="InterPro" id="IPR038332">
    <property type="entry name" value="PPE_sf"/>
</dbReference>
<evidence type="ECO:0000256" key="1">
    <source>
        <dbReference type="SAM" id="MobiDB-lite"/>
    </source>
</evidence>
<feature type="compositionally biased region" description="Basic and acidic residues" evidence="1">
    <location>
        <begin position="349"/>
        <end position="362"/>
    </location>
</feature>
<protein>
    <submittedName>
        <fullName evidence="2">Proteins of 100 residues with WXG</fullName>
    </submittedName>
</protein>
<dbReference type="Gene3D" id="1.20.1260.20">
    <property type="entry name" value="PPE superfamily"/>
    <property type="match status" value="1"/>
</dbReference>
<sequence length="421" mass="41099">MSEYTQRYQHVSHQQLYDGVMAGQPGQIDGVAAQWTALKGMLDGLSRELSGDLDKLANTWTGSASQEFQRRLTLVTDYADKLGDGMADVSRGLTLMAGELRTARAQAESPAETDDHDQALSGAAKGAVFGVPGIVVGGLLGHQQDKAEQEKAHQRMVNVVAELAAGYDLSAYGRLVAPPPPHPDTPGLTSRDSSTTPRSGPGATTPTAAPTASGLAGQPGGVTVAAPATPSSGPGGGGSGTATPGTVGGGHPGVSPVSGAPGGVAAGTSLAGATLLTGVTATTGSAGLGGTSTASAGGPGMQFGPQGGPAGGVLGTGALAASGNAPTSAVRAAGGSPVADNRSAAGMGRRFDNARDGSRQGDRAASAAGRARGATGRPGVLGGSQGAHDDDTDGRLTWLTEDDMVWGDGAAAAPPVLGTDG</sequence>
<dbReference type="RefSeq" id="WP_089002290.1">
    <property type="nucleotide sequence ID" value="NZ_JBFAAC010000003.1"/>
</dbReference>
<keyword evidence="3" id="KW-1185">Reference proteome</keyword>
<feature type="compositionally biased region" description="Low complexity" evidence="1">
    <location>
        <begin position="223"/>
        <end position="232"/>
    </location>
</feature>
<evidence type="ECO:0000313" key="2">
    <source>
        <dbReference type="EMBL" id="SCG18723.1"/>
    </source>
</evidence>
<feature type="region of interest" description="Disordered" evidence="1">
    <location>
        <begin position="174"/>
        <end position="261"/>
    </location>
</feature>
<reference evidence="2 3" key="1">
    <citation type="submission" date="2016-06" db="EMBL/GenBank/DDBJ databases">
        <authorList>
            <person name="Kjaerup R.B."/>
            <person name="Dalgaard T.S."/>
            <person name="Juul-Madsen H.R."/>
        </authorList>
    </citation>
    <scope>NUCLEOTIDE SEQUENCE [LARGE SCALE GENOMIC DNA]</scope>
    <source>
        <strain evidence="2 3">DSM 43913</strain>
    </source>
</reference>
<feature type="region of interest" description="Disordered" evidence="1">
    <location>
        <begin position="328"/>
        <end position="395"/>
    </location>
</feature>
<feature type="region of interest" description="Disordered" evidence="1">
    <location>
        <begin position="283"/>
        <end position="309"/>
    </location>
</feature>
<evidence type="ECO:0000313" key="3">
    <source>
        <dbReference type="Proteomes" id="UP000198251"/>
    </source>
</evidence>
<organism evidence="2 3">
    <name type="scientific">Micromonospora echinofusca</name>
    <dbReference type="NCBI Taxonomy" id="47858"/>
    <lineage>
        <taxon>Bacteria</taxon>
        <taxon>Bacillati</taxon>
        <taxon>Actinomycetota</taxon>
        <taxon>Actinomycetes</taxon>
        <taxon>Micromonosporales</taxon>
        <taxon>Micromonosporaceae</taxon>
        <taxon>Micromonospora</taxon>
    </lineage>
</organism>
<dbReference type="Proteomes" id="UP000198251">
    <property type="component" value="Chromosome I"/>
</dbReference>
<accession>A0A1C5GFX8</accession>
<proteinExistence type="predicted"/>
<feature type="compositionally biased region" description="Gly residues" evidence="1">
    <location>
        <begin position="297"/>
        <end position="309"/>
    </location>
</feature>
<dbReference type="EMBL" id="LT607733">
    <property type="protein sequence ID" value="SCG18723.1"/>
    <property type="molecule type" value="Genomic_DNA"/>
</dbReference>
<feature type="compositionally biased region" description="Gly residues" evidence="1">
    <location>
        <begin position="233"/>
        <end position="252"/>
    </location>
</feature>
<feature type="compositionally biased region" description="Low complexity" evidence="1">
    <location>
        <begin position="363"/>
        <end position="378"/>
    </location>
</feature>
<dbReference type="InterPro" id="IPR010310">
    <property type="entry name" value="T7SS_ESAT-6-like"/>
</dbReference>
<dbReference type="InterPro" id="IPR036689">
    <property type="entry name" value="ESAT-6-like_sf"/>
</dbReference>
<gene>
    <name evidence="2" type="ORF">GA0070610_5074</name>
</gene>